<evidence type="ECO:0000256" key="1">
    <source>
        <dbReference type="SAM" id="Phobius"/>
    </source>
</evidence>
<keyword evidence="3" id="KW-1185">Reference proteome</keyword>
<gene>
    <name evidence="2" type="ORF">ABFB10_09005</name>
</gene>
<proteinExistence type="predicted"/>
<sequence length="68" mass="7030">MAAVAYVFGSVVAFMASLIAFAFTDASFGTSALIYLGGSVLLGTLIVVLGKLRGLFGARHEPEAQTSF</sequence>
<dbReference type="RefSeq" id="WP_347166256.1">
    <property type="nucleotide sequence ID" value="NZ_JBDNCH010000002.1"/>
</dbReference>
<comment type="caution">
    <text evidence="2">The sequence shown here is derived from an EMBL/GenBank/DDBJ whole genome shotgun (WGS) entry which is preliminary data.</text>
</comment>
<keyword evidence="1" id="KW-0812">Transmembrane</keyword>
<organism evidence="2 3">
    <name type="scientific">Ponticoccus litoralis</name>
    <dbReference type="NCBI Taxonomy" id="422297"/>
    <lineage>
        <taxon>Bacteria</taxon>
        <taxon>Pseudomonadati</taxon>
        <taxon>Pseudomonadota</taxon>
        <taxon>Alphaproteobacteria</taxon>
        <taxon>Rhodobacterales</taxon>
        <taxon>Roseobacteraceae</taxon>
        <taxon>Ponticoccus</taxon>
    </lineage>
</organism>
<dbReference type="AlphaFoldDB" id="A0AAW9SRA3"/>
<feature type="transmembrane region" description="Helical" evidence="1">
    <location>
        <begin position="32"/>
        <end position="50"/>
    </location>
</feature>
<keyword evidence="1" id="KW-1133">Transmembrane helix</keyword>
<keyword evidence="1" id="KW-0472">Membrane</keyword>
<reference evidence="2 3" key="1">
    <citation type="submission" date="2024-05" db="EMBL/GenBank/DDBJ databases">
        <title>Genome sequence of Ponticoccus litoralis KCCM 90028.</title>
        <authorList>
            <person name="Kim J.M."/>
            <person name="Lee J.K."/>
            <person name="Choi B.J."/>
            <person name="Bayburt H."/>
            <person name="Baek J.H."/>
            <person name="Jeon C.O."/>
        </authorList>
    </citation>
    <scope>NUCLEOTIDE SEQUENCE [LARGE SCALE GENOMIC DNA]</scope>
    <source>
        <strain evidence="2 3">KCCM 90028</strain>
    </source>
</reference>
<name>A0AAW9SRA3_9RHOB</name>
<evidence type="ECO:0000313" key="3">
    <source>
        <dbReference type="Proteomes" id="UP001428774"/>
    </source>
</evidence>
<dbReference type="Proteomes" id="UP001428774">
    <property type="component" value="Unassembled WGS sequence"/>
</dbReference>
<evidence type="ECO:0000313" key="2">
    <source>
        <dbReference type="EMBL" id="MEN9061158.1"/>
    </source>
</evidence>
<protein>
    <submittedName>
        <fullName evidence="2">Uncharacterized protein</fullName>
    </submittedName>
</protein>
<dbReference type="EMBL" id="JBDNCH010000002">
    <property type="protein sequence ID" value="MEN9061158.1"/>
    <property type="molecule type" value="Genomic_DNA"/>
</dbReference>
<accession>A0AAW9SRA3</accession>